<keyword evidence="4" id="KW-1185">Reference proteome</keyword>
<feature type="region of interest" description="Disordered" evidence="1">
    <location>
        <begin position="55"/>
        <end position="105"/>
    </location>
</feature>
<accession>A0A2Z7C766</accession>
<reference evidence="3 4" key="1">
    <citation type="journal article" date="2015" name="Proc. Natl. Acad. Sci. U.S.A.">
        <title>The resurrection genome of Boea hygrometrica: A blueprint for survival of dehydration.</title>
        <authorList>
            <person name="Xiao L."/>
            <person name="Yang G."/>
            <person name="Zhang L."/>
            <person name="Yang X."/>
            <person name="Zhao S."/>
            <person name="Ji Z."/>
            <person name="Zhou Q."/>
            <person name="Hu M."/>
            <person name="Wang Y."/>
            <person name="Chen M."/>
            <person name="Xu Y."/>
            <person name="Jin H."/>
            <person name="Xiao X."/>
            <person name="Hu G."/>
            <person name="Bao F."/>
            <person name="Hu Y."/>
            <person name="Wan P."/>
            <person name="Li L."/>
            <person name="Deng X."/>
            <person name="Kuang T."/>
            <person name="Xiang C."/>
            <person name="Zhu J.K."/>
            <person name="Oliver M.J."/>
            <person name="He Y."/>
        </authorList>
    </citation>
    <scope>NUCLEOTIDE SEQUENCE [LARGE SCALE GENOMIC DNA]</scope>
    <source>
        <strain evidence="4">cv. XS01</strain>
    </source>
</reference>
<evidence type="ECO:0000313" key="3">
    <source>
        <dbReference type="EMBL" id="KZV42724.1"/>
    </source>
</evidence>
<feature type="signal peptide" evidence="2">
    <location>
        <begin position="1"/>
        <end position="19"/>
    </location>
</feature>
<name>A0A2Z7C766_9LAMI</name>
<evidence type="ECO:0000313" key="4">
    <source>
        <dbReference type="Proteomes" id="UP000250235"/>
    </source>
</evidence>
<evidence type="ECO:0000256" key="1">
    <source>
        <dbReference type="SAM" id="MobiDB-lite"/>
    </source>
</evidence>
<sequence>MRSLAFQFTLVLVFLISGALKIRGGGGVRRMGASEEAVMPSWTTETPNGGFGLVEFGYGTGTRDRDEDSGYGSGGAHGGGHGSGGGSGGNGAGAGGGSGGSDGHP</sequence>
<evidence type="ECO:0000256" key="2">
    <source>
        <dbReference type="SAM" id="SignalP"/>
    </source>
</evidence>
<organism evidence="3 4">
    <name type="scientific">Dorcoceras hygrometricum</name>
    <dbReference type="NCBI Taxonomy" id="472368"/>
    <lineage>
        <taxon>Eukaryota</taxon>
        <taxon>Viridiplantae</taxon>
        <taxon>Streptophyta</taxon>
        <taxon>Embryophyta</taxon>
        <taxon>Tracheophyta</taxon>
        <taxon>Spermatophyta</taxon>
        <taxon>Magnoliopsida</taxon>
        <taxon>eudicotyledons</taxon>
        <taxon>Gunneridae</taxon>
        <taxon>Pentapetalae</taxon>
        <taxon>asterids</taxon>
        <taxon>lamiids</taxon>
        <taxon>Lamiales</taxon>
        <taxon>Gesneriaceae</taxon>
        <taxon>Didymocarpoideae</taxon>
        <taxon>Trichosporeae</taxon>
        <taxon>Loxocarpinae</taxon>
        <taxon>Dorcoceras</taxon>
    </lineage>
</organism>
<proteinExistence type="predicted"/>
<protein>
    <submittedName>
        <fullName evidence="3">Uncharacterized protein</fullName>
    </submittedName>
</protein>
<dbReference type="EMBL" id="KQ998965">
    <property type="protein sequence ID" value="KZV42724.1"/>
    <property type="molecule type" value="Genomic_DNA"/>
</dbReference>
<dbReference type="Proteomes" id="UP000250235">
    <property type="component" value="Unassembled WGS sequence"/>
</dbReference>
<keyword evidence="2" id="KW-0732">Signal</keyword>
<dbReference type="AlphaFoldDB" id="A0A2Z7C766"/>
<feature type="chain" id="PRO_5016252088" evidence="2">
    <location>
        <begin position="20"/>
        <end position="105"/>
    </location>
</feature>
<gene>
    <name evidence="3" type="ORF">F511_10432</name>
</gene>
<feature type="compositionally biased region" description="Gly residues" evidence="1">
    <location>
        <begin position="71"/>
        <end position="105"/>
    </location>
</feature>